<keyword evidence="2" id="KW-0378">Hydrolase</keyword>
<dbReference type="InterPro" id="IPR029058">
    <property type="entry name" value="AB_hydrolase_fold"/>
</dbReference>
<dbReference type="RefSeq" id="WP_255063337.1">
    <property type="nucleotide sequence ID" value="NZ_JANDBD010000011.1"/>
</dbReference>
<keyword evidence="3" id="KW-1185">Reference proteome</keyword>
<dbReference type="InterPro" id="IPR000073">
    <property type="entry name" value="AB_hydrolase_1"/>
</dbReference>
<dbReference type="InterPro" id="IPR050266">
    <property type="entry name" value="AB_hydrolase_sf"/>
</dbReference>
<dbReference type="PANTHER" id="PTHR43798:SF33">
    <property type="entry name" value="HYDROLASE, PUTATIVE (AFU_ORTHOLOGUE AFUA_2G14860)-RELATED"/>
    <property type="match status" value="1"/>
</dbReference>
<name>A0ABT1M8L0_9MYCO</name>
<evidence type="ECO:0000259" key="1">
    <source>
        <dbReference type="Pfam" id="PF00561"/>
    </source>
</evidence>
<proteinExistence type="predicted"/>
<gene>
    <name evidence="2" type="ORF">NM203_25220</name>
</gene>
<reference evidence="2 3" key="1">
    <citation type="submission" date="2022-06" db="EMBL/GenBank/DDBJ databases">
        <title>Mycolicibacterium sp. CAU 1645 isolated from seawater.</title>
        <authorList>
            <person name="Kim W."/>
        </authorList>
    </citation>
    <scope>NUCLEOTIDE SEQUENCE [LARGE SCALE GENOMIC DNA]</scope>
    <source>
        <strain evidence="2 3">CAU 1645</strain>
    </source>
</reference>
<feature type="domain" description="AB hydrolase-1" evidence="1">
    <location>
        <begin position="54"/>
        <end position="159"/>
    </location>
</feature>
<sequence>MARVGRFRNDAARARYLEIYRSCLSALPAYDESFDSPTSFGTVRGYRFGGPAGKPVVLLPGRNAPTPLWAANLPGLLEHRTVYCLDLLGEPGLSVQTVPITGADDQAHWLDDVLVALRLDSVHLTGLSFGGWSVTNYALRMPQRVASLTLIDPALTFARIPLRTIAATIPLTVRGAPEPLRRRVLSWLAGGADVDDSEPVARLIAAGSTDFELHQPLPTLFTDDDLRGLDLPVLALIAGRSAVHDAERAADRARNLLRHGRVELWPDASHAINGEFPDRIAETAGRYWNDVDAAPPV</sequence>
<dbReference type="Pfam" id="PF00561">
    <property type="entry name" value="Abhydrolase_1"/>
    <property type="match status" value="1"/>
</dbReference>
<dbReference type="EMBL" id="JANDBD010000011">
    <property type="protein sequence ID" value="MCP9275496.1"/>
    <property type="molecule type" value="Genomic_DNA"/>
</dbReference>
<dbReference type="PANTHER" id="PTHR43798">
    <property type="entry name" value="MONOACYLGLYCEROL LIPASE"/>
    <property type="match status" value="1"/>
</dbReference>
<evidence type="ECO:0000313" key="2">
    <source>
        <dbReference type="EMBL" id="MCP9275496.1"/>
    </source>
</evidence>
<dbReference type="SUPFAM" id="SSF53474">
    <property type="entry name" value="alpha/beta-Hydrolases"/>
    <property type="match status" value="1"/>
</dbReference>
<accession>A0ABT1M8L0</accession>
<organism evidence="2 3">
    <name type="scientific">Mycolicibacterium arenosum</name>
    <dbReference type="NCBI Taxonomy" id="2952157"/>
    <lineage>
        <taxon>Bacteria</taxon>
        <taxon>Bacillati</taxon>
        <taxon>Actinomycetota</taxon>
        <taxon>Actinomycetes</taxon>
        <taxon>Mycobacteriales</taxon>
        <taxon>Mycobacteriaceae</taxon>
        <taxon>Mycolicibacterium</taxon>
    </lineage>
</organism>
<dbReference type="GO" id="GO:0016787">
    <property type="term" value="F:hydrolase activity"/>
    <property type="evidence" value="ECO:0007669"/>
    <property type="project" value="UniProtKB-KW"/>
</dbReference>
<dbReference type="Proteomes" id="UP001651690">
    <property type="component" value="Unassembled WGS sequence"/>
</dbReference>
<protein>
    <submittedName>
        <fullName evidence="2">Alpha/beta fold hydrolase</fullName>
    </submittedName>
</protein>
<evidence type="ECO:0000313" key="3">
    <source>
        <dbReference type="Proteomes" id="UP001651690"/>
    </source>
</evidence>
<dbReference type="Gene3D" id="3.40.50.1820">
    <property type="entry name" value="alpha/beta hydrolase"/>
    <property type="match status" value="1"/>
</dbReference>
<comment type="caution">
    <text evidence="2">The sequence shown here is derived from an EMBL/GenBank/DDBJ whole genome shotgun (WGS) entry which is preliminary data.</text>
</comment>